<reference evidence="1" key="1">
    <citation type="submission" date="2020-05" db="EMBL/GenBank/DDBJ databases">
        <title>WGS assembly of Corymbia citriodora subspecies variegata.</title>
        <authorList>
            <person name="Barry K."/>
            <person name="Hundley H."/>
            <person name="Shu S."/>
            <person name="Jenkins J."/>
            <person name="Grimwood J."/>
            <person name="Baten A."/>
        </authorList>
    </citation>
    <scope>NUCLEOTIDE SEQUENCE</scope>
    <source>
        <strain evidence="1">CV2-018</strain>
    </source>
</reference>
<proteinExistence type="predicted"/>
<dbReference type="OrthoDB" id="5545019at2759"/>
<name>A0A8T0CIA6_CORYI</name>
<dbReference type="Proteomes" id="UP000806378">
    <property type="component" value="Unassembled WGS sequence"/>
</dbReference>
<evidence type="ECO:0000313" key="2">
    <source>
        <dbReference type="Proteomes" id="UP000806378"/>
    </source>
</evidence>
<keyword evidence="2" id="KW-1185">Reference proteome</keyword>
<organism evidence="1 2">
    <name type="scientific">Corymbia citriodora subsp. variegata</name>
    <dbReference type="NCBI Taxonomy" id="360336"/>
    <lineage>
        <taxon>Eukaryota</taxon>
        <taxon>Viridiplantae</taxon>
        <taxon>Streptophyta</taxon>
        <taxon>Embryophyta</taxon>
        <taxon>Tracheophyta</taxon>
        <taxon>Spermatophyta</taxon>
        <taxon>Magnoliopsida</taxon>
        <taxon>eudicotyledons</taxon>
        <taxon>Gunneridae</taxon>
        <taxon>Pentapetalae</taxon>
        <taxon>rosids</taxon>
        <taxon>malvids</taxon>
        <taxon>Myrtales</taxon>
        <taxon>Myrtaceae</taxon>
        <taxon>Myrtoideae</taxon>
        <taxon>Eucalypteae</taxon>
        <taxon>Corymbia</taxon>
    </lineage>
</organism>
<accession>A0A8T0CIA6</accession>
<gene>
    <name evidence="1" type="ORF">BT93_L2985</name>
</gene>
<dbReference type="AlphaFoldDB" id="A0A8T0CIA6"/>
<dbReference type="Gramene" id="rna-gnl|WGS:JABURB|Cocit.L2985.1">
    <property type="protein sequence ID" value="cds-KAF7847418.1"/>
    <property type="gene ID" value="gene-BT93_L2985"/>
</dbReference>
<protein>
    <submittedName>
        <fullName evidence="1">Uncharacterized protein</fullName>
    </submittedName>
</protein>
<evidence type="ECO:0000313" key="1">
    <source>
        <dbReference type="EMBL" id="KAF7847418.1"/>
    </source>
</evidence>
<dbReference type="EMBL" id="MU090841">
    <property type="protein sequence ID" value="KAF7847418.1"/>
    <property type="molecule type" value="Genomic_DNA"/>
</dbReference>
<comment type="caution">
    <text evidence="1">The sequence shown here is derived from an EMBL/GenBank/DDBJ whole genome shotgun (WGS) entry which is preliminary data.</text>
</comment>
<sequence>MTRMKRRYVFIPSAEMFSRASLRWIGYDQMCNPYWSHSVQAFVARTLDTITVWGLECYMKWWRRAQERSHL</sequence>